<comment type="subcellular location">
    <subcellularLocation>
        <location evidence="10">Cytoplasm</location>
    </subcellularLocation>
</comment>
<dbReference type="InterPro" id="IPR050071">
    <property type="entry name" value="Dehydroquinate_synthase"/>
</dbReference>
<comment type="catalytic activity">
    <reaction evidence="10">
        <text>7-phospho-2-dehydro-3-deoxy-D-arabino-heptonate = 3-dehydroquinate + phosphate</text>
        <dbReference type="Rhea" id="RHEA:21968"/>
        <dbReference type="ChEBI" id="CHEBI:32364"/>
        <dbReference type="ChEBI" id="CHEBI:43474"/>
        <dbReference type="ChEBI" id="CHEBI:58394"/>
        <dbReference type="EC" id="4.2.3.4"/>
    </reaction>
</comment>
<dbReference type="GO" id="GO:0046872">
    <property type="term" value="F:metal ion binding"/>
    <property type="evidence" value="ECO:0007669"/>
    <property type="project" value="UniProtKB-KW"/>
</dbReference>
<keyword evidence="5 10" id="KW-0547">Nucleotide-binding</keyword>
<evidence type="ECO:0000313" key="15">
    <source>
        <dbReference type="EMBL" id="MDF2952921.1"/>
    </source>
</evidence>
<dbReference type="Gene3D" id="1.20.1090.10">
    <property type="entry name" value="Dehydroquinate synthase-like - alpha domain"/>
    <property type="match status" value="1"/>
</dbReference>
<proteinExistence type="inferred from homology"/>
<evidence type="ECO:0000313" key="16">
    <source>
        <dbReference type="Proteomes" id="UP001144110"/>
    </source>
</evidence>
<keyword evidence="12" id="KW-1133">Transmembrane helix</keyword>
<feature type="domain" description="3-dehydroquinate synthase N-terminal" evidence="13">
    <location>
        <begin position="68"/>
        <end position="179"/>
    </location>
</feature>
<dbReference type="Gene3D" id="3.40.50.1970">
    <property type="match status" value="1"/>
</dbReference>
<dbReference type="AlphaFoldDB" id="A0AAE3P393"/>
<dbReference type="InterPro" id="IPR056179">
    <property type="entry name" value="DHQS_C"/>
</dbReference>
<keyword evidence="4 10" id="KW-0479">Metal-binding</keyword>
<comment type="caution">
    <text evidence="15">The sequence shown here is derived from an EMBL/GenBank/DDBJ whole genome shotgun (WGS) entry which is preliminary data.</text>
</comment>
<accession>A0AAE3P393</accession>
<dbReference type="PANTHER" id="PTHR43622">
    <property type="entry name" value="3-DEHYDROQUINATE SYNTHASE"/>
    <property type="match status" value="1"/>
</dbReference>
<keyword evidence="10" id="KW-0028">Amino-acid biosynthesis</keyword>
<dbReference type="EMBL" id="JAPHEG010000001">
    <property type="protein sequence ID" value="MDF2952921.1"/>
    <property type="molecule type" value="Genomic_DNA"/>
</dbReference>
<keyword evidence="8 10" id="KW-0456">Lyase</keyword>
<name>A0AAE3P393_9BACT</name>
<dbReference type="CDD" id="cd08195">
    <property type="entry name" value="DHQS"/>
    <property type="match status" value="1"/>
</dbReference>
<feature type="binding site" evidence="10">
    <location>
        <position position="142"/>
    </location>
    <ligand>
        <name>NAD(+)</name>
        <dbReference type="ChEBI" id="CHEBI:57540"/>
    </ligand>
</feature>
<dbReference type="GO" id="GO:0000166">
    <property type="term" value="F:nucleotide binding"/>
    <property type="evidence" value="ECO:0007669"/>
    <property type="project" value="UniProtKB-KW"/>
</dbReference>
<dbReference type="SUPFAM" id="SSF56796">
    <property type="entry name" value="Dehydroquinate synthase-like"/>
    <property type="match status" value="1"/>
</dbReference>
<dbReference type="Proteomes" id="UP001144110">
    <property type="component" value="Unassembled WGS sequence"/>
</dbReference>
<evidence type="ECO:0000256" key="3">
    <source>
        <dbReference type="ARBA" id="ARBA00003485"/>
    </source>
</evidence>
<dbReference type="Pfam" id="PF01761">
    <property type="entry name" value="DHQ_synthase"/>
    <property type="match status" value="1"/>
</dbReference>
<feature type="binding site" evidence="10">
    <location>
        <begin position="129"/>
        <end position="130"/>
    </location>
    <ligand>
        <name>NAD(+)</name>
        <dbReference type="ChEBI" id="CHEBI:57540"/>
    </ligand>
</feature>
<comment type="cofactor">
    <cofactor evidence="10">
        <name>Co(2+)</name>
        <dbReference type="ChEBI" id="CHEBI:48828"/>
    </cofactor>
    <cofactor evidence="10">
        <name>Zn(2+)</name>
        <dbReference type="ChEBI" id="CHEBI:29105"/>
    </cofactor>
    <text evidence="10">Binds 1 divalent metal cation per subunit. Can use either Co(2+) or Zn(2+).</text>
</comment>
<keyword evidence="9 10" id="KW-0170">Cobalt</keyword>
<gene>
    <name evidence="10" type="primary">aroB</name>
    <name evidence="15" type="ORF">OD816_000166</name>
</gene>
<feature type="binding site" evidence="10">
    <location>
        <position position="247"/>
    </location>
    <ligand>
        <name>Zn(2+)</name>
        <dbReference type="ChEBI" id="CHEBI:29105"/>
    </ligand>
</feature>
<keyword evidence="12" id="KW-0472">Membrane</keyword>
<evidence type="ECO:0000256" key="8">
    <source>
        <dbReference type="ARBA" id="ARBA00023239"/>
    </source>
</evidence>
<feature type="transmembrane region" description="Helical" evidence="12">
    <location>
        <begin position="98"/>
        <end position="119"/>
    </location>
</feature>
<dbReference type="GO" id="GO:0009073">
    <property type="term" value="P:aromatic amino acid family biosynthetic process"/>
    <property type="evidence" value="ECO:0007669"/>
    <property type="project" value="UniProtKB-KW"/>
</dbReference>
<dbReference type="InterPro" id="IPR030963">
    <property type="entry name" value="DHQ_synth_fam"/>
</dbReference>
<comment type="function">
    <text evidence="3 10">Catalyzes the conversion of 3-deoxy-D-arabino-heptulosonate 7-phosphate (DAHP) to dehydroquinate (DHQ).</text>
</comment>
<comment type="caution">
    <text evidence="10">Lacks conserved residue(s) required for the propagation of feature annotation.</text>
</comment>
<sequence>MKLLKVKTKPSYEILIKENLFEEISQDLKNNFDFGKIAIITDSNVEKLYAKKLLEKLQKKNIKAEIFSFPAGEASKNIDTVIFLARKFIKKGFDRKDIIIALGGGVVGDIAGFLASIYLRGIPYIQIPTTLLAQVDSSIGGKTGVDLPEGKNLIGTFYQPAKVYIDPLVLKTLPEIEIKNGLAEVIKYGCILKRKLFNFLKKRGKEIYKLNSQDVEYIIYESCSAKAYVVSRDEKESNLRRILNFGHTIGHAIETELNYTVPHGLAVSVGMVVEAKLSEVFGVAEKRVSALLEKLLQTLGMPYKISHLSKNLTLERLVSHMKKDKKVWKGKLIIVLLQKIGKARFYEVSSFEELKEALSCFSE</sequence>
<dbReference type="EC" id="4.2.3.4" evidence="10 11"/>
<evidence type="ECO:0000256" key="4">
    <source>
        <dbReference type="ARBA" id="ARBA00022723"/>
    </source>
</evidence>
<dbReference type="InterPro" id="IPR030960">
    <property type="entry name" value="DHQS/DOIS_N"/>
</dbReference>
<evidence type="ECO:0000256" key="12">
    <source>
        <dbReference type="SAM" id="Phobius"/>
    </source>
</evidence>
<keyword evidence="12" id="KW-0812">Transmembrane</keyword>
<evidence type="ECO:0000256" key="6">
    <source>
        <dbReference type="ARBA" id="ARBA00022833"/>
    </source>
</evidence>
<dbReference type="PANTHER" id="PTHR43622:SF1">
    <property type="entry name" value="3-DEHYDROQUINATE SYNTHASE"/>
    <property type="match status" value="1"/>
</dbReference>
<dbReference type="GO" id="GO:0003856">
    <property type="term" value="F:3-dehydroquinate synthase activity"/>
    <property type="evidence" value="ECO:0007669"/>
    <property type="project" value="UniProtKB-UniRule"/>
</dbReference>
<keyword evidence="6 10" id="KW-0862">Zinc</keyword>
<dbReference type="GO" id="GO:0005737">
    <property type="term" value="C:cytoplasm"/>
    <property type="evidence" value="ECO:0007669"/>
    <property type="project" value="UniProtKB-SubCell"/>
</dbReference>
<keyword evidence="7 10" id="KW-0520">NAD</keyword>
<evidence type="ECO:0000256" key="7">
    <source>
        <dbReference type="ARBA" id="ARBA00023027"/>
    </source>
</evidence>
<comment type="similarity">
    <text evidence="10">Belongs to the sugar phosphate cyclases superfamily. Dehydroquinate synthase family.</text>
</comment>
<dbReference type="HAMAP" id="MF_00110">
    <property type="entry name" value="DHQ_synthase"/>
    <property type="match status" value="1"/>
</dbReference>
<protein>
    <recommendedName>
        <fullName evidence="10 11">3-dehydroquinate synthase</fullName>
        <shortName evidence="10">DHQS</shortName>
        <ecNumber evidence="10 11">4.2.3.4</ecNumber>
    </recommendedName>
</protein>
<dbReference type="InterPro" id="IPR016037">
    <property type="entry name" value="DHQ_synth_AroB"/>
</dbReference>
<reference evidence="15" key="1">
    <citation type="submission" date="2022-11" db="EMBL/GenBank/DDBJ databases">
        <title>Candidatus Alkanophaga archaea from heated hydrothermal vent sediment oxidize petroleum alkanes.</title>
        <authorList>
            <person name="Zehnle H."/>
            <person name="Laso-Perez R."/>
            <person name="Lipp J."/>
            <person name="Teske A."/>
            <person name="Wegener G."/>
        </authorList>
    </citation>
    <scope>NUCLEOTIDE SEQUENCE</scope>
    <source>
        <strain evidence="15">MCA70</strain>
    </source>
</reference>
<keyword evidence="10" id="KW-0057">Aromatic amino acid biosynthesis</keyword>
<feature type="binding site" evidence="10">
    <location>
        <begin position="105"/>
        <end position="109"/>
    </location>
    <ligand>
        <name>NAD(+)</name>
        <dbReference type="ChEBI" id="CHEBI:57540"/>
    </ligand>
</feature>
<evidence type="ECO:0000256" key="9">
    <source>
        <dbReference type="ARBA" id="ARBA00023285"/>
    </source>
</evidence>
<dbReference type="GO" id="GO:0008652">
    <property type="term" value="P:amino acid biosynthetic process"/>
    <property type="evidence" value="ECO:0007669"/>
    <property type="project" value="UniProtKB-KW"/>
</dbReference>
<evidence type="ECO:0000256" key="10">
    <source>
        <dbReference type="HAMAP-Rule" id="MF_00110"/>
    </source>
</evidence>
<dbReference type="GO" id="GO:0009423">
    <property type="term" value="P:chorismate biosynthetic process"/>
    <property type="evidence" value="ECO:0007669"/>
    <property type="project" value="UniProtKB-UniRule"/>
</dbReference>
<dbReference type="PIRSF" id="PIRSF001455">
    <property type="entry name" value="DHQ_synth"/>
    <property type="match status" value="1"/>
</dbReference>
<feature type="binding site" evidence="10">
    <location>
        <position position="151"/>
    </location>
    <ligand>
        <name>NAD(+)</name>
        <dbReference type="ChEBI" id="CHEBI:57540"/>
    </ligand>
</feature>
<comment type="cofactor">
    <cofactor evidence="1 10">
        <name>NAD(+)</name>
        <dbReference type="ChEBI" id="CHEBI:57540"/>
    </cofactor>
</comment>
<dbReference type="Pfam" id="PF24621">
    <property type="entry name" value="DHQS_C"/>
    <property type="match status" value="1"/>
</dbReference>
<evidence type="ECO:0000259" key="14">
    <source>
        <dbReference type="Pfam" id="PF24621"/>
    </source>
</evidence>
<keyword evidence="10" id="KW-0963">Cytoplasm</keyword>
<feature type="binding site" evidence="10">
    <location>
        <position position="263"/>
    </location>
    <ligand>
        <name>Zn(2+)</name>
        <dbReference type="ChEBI" id="CHEBI:29105"/>
    </ligand>
</feature>
<feature type="domain" description="3-dehydroquinate synthase C-terminal" evidence="14">
    <location>
        <begin position="181"/>
        <end position="327"/>
    </location>
</feature>
<feature type="binding site" evidence="10">
    <location>
        <position position="184"/>
    </location>
    <ligand>
        <name>Zn(2+)</name>
        <dbReference type="ChEBI" id="CHEBI:29105"/>
    </ligand>
</feature>
<evidence type="ECO:0000256" key="11">
    <source>
        <dbReference type="NCBIfam" id="TIGR01357"/>
    </source>
</evidence>
<evidence type="ECO:0000256" key="5">
    <source>
        <dbReference type="ARBA" id="ARBA00022741"/>
    </source>
</evidence>
<comment type="cofactor">
    <cofactor evidence="2">
        <name>Zn(2+)</name>
        <dbReference type="ChEBI" id="CHEBI:29105"/>
    </cofactor>
</comment>
<comment type="pathway">
    <text evidence="10">Metabolic intermediate biosynthesis; chorismate biosynthesis; chorismate from D-erythrose 4-phosphate and phosphoenolpyruvate: step 2/7.</text>
</comment>
<organism evidence="15 16">
    <name type="scientific">Candidatus Thermodesulfobacterium syntrophicum</name>
    <dbReference type="NCBI Taxonomy" id="3060442"/>
    <lineage>
        <taxon>Bacteria</taxon>
        <taxon>Pseudomonadati</taxon>
        <taxon>Thermodesulfobacteriota</taxon>
        <taxon>Thermodesulfobacteria</taxon>
        <taxon>Thermodesulfobacteriales</taxon>
        <taxon>Thermodesulfobacteriaceae</taxon>
        <taxon>Thermodesulfobacterium</taxon>
    </lineage>
</organism>
<evidence type="ECO:0000256" key="1">
    <source>
        <dbReference type="ARBA" id="ARBA00001911"/>
    </source>
</evidence>
<dbReference type="FunFam" id="3.40.50.1970:FF:000007">
    <property type="entry name" value="Pentafunctional AROM polypeptide"/>
    <property type="match status" value="1"/>
</dbReference>
<evidence type="ECO:0000259" key="13">
    <source>
        <dbReference type="Pfam" id="PF01761"/>
    </source>
</evidence>
<evidence type="ECO:0000256" key="2">
    <source>
        <dbReference type="ARBA" id="ARBA00001947"/>
    </source>
</evidence>
<dbReference type="NCBIfam" id="TIGR01357">
    <property type="entry name" value="aroB"/>
    <property type="match status" value="1"/>
</dbReference>